<comment type="caution">
    <text evidence="5">The sequence shown here is derived from an EMBL/GenBank/DDBJ whole genome shotgun (WGS) entry which is preliminary data.</text>
</comment>
<proteinExistence type="predicted"/>
<evidence type="ECO:0000259" key="4">
    <source>
        <dbReference type="PROSITE" id="PS51898"/>
    </source>
</evidence>
<reference evidence="5 6" key="1">
    <citation type="submission" date="2017-09" db="EMBL/GenBank/DDBJ databases">
        <title>Large-scale bioinformatics analysis of Bacillus genomes uncovers conserved roles of natural products in bacterial physiology.</title>
        <authorList>
            <consortium name="Agbiome Team Llc"/>
            <person name="Bleich R.M."/>
            <person name="Grubbs K.J."/>
            <person name="Santa Maria K.C."/>
            <person name="Allen S.E."/>
            <person name="Farag S."/>
            <person name="Shank E.A."/>
            <person name="Bowers A."/>
        </authorList>
    </citation>
    <scope>NUCLEOTIDE SEQUENCE [LARGE SCALE GENOMIC DNA]</scope>
    <source>
        <strain evidence="5 6">AFS092012</strain>
    </source>
</reference>
<dbReference type="Gene3D" id="1.10.443.10">
    <property type="entry name" value="Intergrase catalytic core"/>
    <property type="match status" value="1"/>
</dbReference>
<keyword evidence="3" id="KW-0233">DNA recombination</keyword>
<dbReference type="GO" id="GO:0005737">
    <property type="term" value="C:cytoplasm"/>
    <property type="evidence" value="ECO:0007669"/>
    <property type="project" value="UniProtKB-SubCell"/>
</dbReference>
<dbReference type="InterPro" id="IPR002104">
    <property type="entry name" value="Integrase_catalytic"/>
</dbReference>
<dbReference type="InterPro" id="IPR011010">
    <property type="entry name" value="DNA_brk_join_enz"/>
</dbReference>
<protein>
    <recommendedName>
        <fullName evidence="4">Tyr recombinase domain-containing protein</fullName>
    </recommendedName>
</protein>
<dbReference type="Proteomes" id="UP000221020">
    <property type="component" value="Unassembled WGS sequence"/>
</dbReference>
<dbReference type="Pfam" id="PF00589">
    <property type="entry name" value="Phage_integrase"/>
    <property type="match status" value="1"/>
</dbReference>
<dbReference type="GO" id="GO:0006310">
    <property type="term" value="P:DNA recombination"/>
    <property type="evidence" value="ECO:0007669"/>
    <property type="project" value="UniProtKB-KW"/>
</dbReference>
<sequence>MRVLSEIKGSLGNFYELSINGVSFRKIKIVRVSREYKGYYYLFLLNSQGKIIQSVFDFLNEYCRNETVNSREQSTTALKFLYSFVEILDKKIEDFDSRDIQNFSCFLQGNNSTGNFLTCKFISQRSISTHNQYFDMIRKYLRYIGIKEGGFFEKKVVSKERGGYGMLAHTQEVKLEKYRTNKSRHSSFAQYVPKYISSEDYKKIMSHLKVRNSKHNLRDSIIINLMYTRGLRLGEVLGLTLEDITEHPDNNEASLLYIRNRVSDKKYQCAKGCMKVTTKEDYATKAYQEENRGYQTVAIPPDLKRELQQYTNLSRDIFELSTKKIKNMMNGSKADSVVSNSNINNYYLFLNKNGTPLSSAGWSKILKEIFRAVKLDIDREVRKNNLSHRFRHGYAMFLIEKLKKDISYVKCQMRHRSLQSTMKYFNPTREKILEESMKIQEKIKNNL</sequence>
<dbReference type="GO" id="GO:0015074">
    <property type="term" value="P:DNA integration"/>
    <property type="evidence" value="ECO:0007669"/>
    <property type="project" value="UniProtKB-KW"/>
</dbReference>
<evidence type="ECO:0000256" key="1">
    <source>
        <dbReference type="ARBA" id="ARBA00004496"/>
    </source>
</evidence>
<dbReference type="GO" id="GO:0003677">
    <property type="term" value="F:DNA binding"/>
    <property type="evidence" value="ECO:0007669"/>
    <property type="project" value="InterPro"/>
</dbReference>
<dbReference type="PANTHER" id="PTHR30349:SF77">
    <property type="entry name" value="TYROSINE RECOMBINASE XERC"/>
    <property type="match status" value="1"/>
</dbReference>
<dbReference type="PROSITE" id="PS51898">
    <property type="entry name" value="TYR_RECOMBINASE"/>
    <property type="match status" value="1"/>
</dbReference>
<keyword evidence="2" id="KW-0229">DNA integration</keyword>
<evidence type="ECO:0000313" key="5">
    <source>
        <dbReference type="EMBL" id="PED81374.1"/>
    </source>
</evidence>
<comment type="subcellular location">
    <subcellularLocation>
        <location evidence="1">Cytoplasm</location>
    </subcellularLocation>
</comment>
<gene>
    <name evidence="5" type="ORF">CON65_17840</name>
</gene>
<dbReference type="CDD" id="cd00397">
    <property type="entry name" value="DNA_BRE_C"/>
    <property type="match status" value="1"/>
</dbReference>
<organism evidence="5 6">
    <name type="scientific">Bacillus pseudomycoides</name>
    <dbReference type="NCBI Taxonomy" id="64104"/>
    <lineage>
        <taxon>Bacteria</taxon>
        <taxon>Bacillati</taxon>
        <taxon>Bacillota</taxon>
        <taxon>Bacilli</taxon>
        <taxon>Bacillales</taxon>
        <taxon>Bacillaceae</taxon>
        <taxon>Bacillus</taxon>
        <taxon>Bacillus cereus group</taxon>
    </lineage>
</organism>
<dbReference type="EMBL" id="NVOR01000068">
    <property type="protein sequence ID" value="PED81374.1"/>
    <property type="molecule type" value="Genomic_DNA"/>
</dbReference>
<feature type="domain" description="Tyr recombinase" evidence="4">
    <location>
        <begin position="191"/>
        <end position="438"/>
    </location>
</feature>
<accession>A0AA91VAB3</accession>
<dbReference type="AlphaFoldDB" id="A0AA91VAB3"/>
<dbReference type="InterPro" id="IPR013762">
    <property type="entry name" value="Integrase-like_cat_sf"/>
</dbReference>
<dbReference type="SUPFAM" id="SSF56349">
    <property type="entry name" value="DNA breaking-rejoining enzymes"/>
    <property type="match status" value="1"/>
</dbReference>
<dbReference type="PANTHER" id="PTHR30349">
    <property type="entry name" value="PHAGE INTEGRASE-RELATED"/>
    <property type="match status" value="1"/>
</dbReference>
<dbReference type="InterPro" id="IPR050090">
    <property type="entry name" value="Tyrosine_recombinase_XerCD"/>
</dbReference>
<name>A0AA91VAB3_9BACI</name>
<evidence type="ECO:0000256" key="3">
    <source>
        <dbReference type="ARBA" id="ARBA00023172"/>
    </source>
</evidence>
<evidence type="ECO:0000256" key="2">
    <source>
        <dbReference type="ARBA" id="ARBA00022908"/>
    </source>
</evidence>
<evidence type="ECO:0000313" key="6">
    <source>
        <dbReference type="Proteomes" id="UP000221020"/>
    </source>
</evidence>